<sequence>MQTCNCINIHHLYLQQSNAFRAVNKFSLPRFLLFFPTPRRQSRTSGGPSRAVRAVPAGNSRQHLHQRPADGHLRWHSVLFRARLLRQQIAAHLSAEQWRH</sequence>
<feature type="region of interest" description="Disordered" evidence="1">
    <location>
        <begin position="39"/>
        <end position="67"/>
    </location>
</feature>
<protein>
    <submittedName>
        <fullName evidence="2">(northern house mosquito) hypothetical protein</fullName>
    </submittedName>
</protein>
<name>A0A8D8FAG3_CULPI</name>
<accession>A0A8D8FAG3</accession>
<organism evidence="2">
    <name type="scientific">Culex pipiens</name>
    <name type="common">House mosquito</name>
    <dbReference type="NCBI Taxonomy" id="7175"/>
    <lineage>
        <taxon>Eukaryota</taxon>
        <taxon>Metazoa</taxon>
        <taxon>Ecdysozoa</taxon>
        <taxon>Arthropoda</taxon>
        <taxon>Hexapoda</taxon>
        <taxon>Insecta</taxon>
        <taxon>Pterygota</taxon>
        <taxon>Neoptera</taxon>
        <taxon>Endopterygota</taxon>
        <taxon>Diptera</taxon>
        <taxon>Nematocera</taxon>
        <taxon>Culicoidea</taxon>
        <taxon>Culicidae</taxon>
        <taxon>Culicinae</taxon>
        <taxon>Culicini</taxon>
        <taxon>Culex</taxon>
        <taxon>Culex</taxon>
    </lineage>
</organism>
<evidence type="ECO:0000313" key="2">
    <source>
        <dbReference type="EMBL" id="CAG6462899.1"/>
    </source>
</evidence>
<proteinExistence type="predicted"/>
<evidence type="ECO:0000256" key="1">
    <source>
        <dbReference type="SAM" id="MobiDB-lite"/>
    </source>
</evidence>
<dbReference type="AlphaFoldDB" id="A0A8D8FAG3"/>
<dbReference type="EMBL" id="HBUE01046640">
    <property type="protein sequence ID" value="CAG6462899.1"/>
    <property type="molecule type" value="Transcribed_RNA"/>
</dbReference>
<reference evidence="2" key="1">
    <citation type="submission" date="2021-05" db="EMBL/GenBank/DDBJ databases">
        <authorList>
            <person name="Alioto T."/>
            <person name="Alioto T."/>
            <person name="Gomez Garrido J."/>
        </authorList>
    </citation>
    <scope>NUCLEOTIDE SEQUENCE</scope>
</reference>